<feature type="compositionally biased region" description="Polar residues" evidence="12">
    <location>
        <begin position="109"/>
        <end position="118"/>
    </location>
</feature>
<dbReference type="GO" id="GO:0006646">
    <property type="term" value="P:phosphatidylethanolamine biosynthetic process"/>
    <property type="evidence" value="ECO:0007669"/>
    <property type="project" value="UniProtKB-UniPathway"/>
</dbReference>
<comment type="similarity">
    <text evidence="2">Belongs to the cytidylyltransferase family.</text>
</comment>
<dbReference type="Pfam" id="PF01467">
    <property type="entry name" value="CTP_transf_like"/>
    <property type="match status" value="1"/>
</dbReference>
<dbReference type="AlphaFoldDB" id="A0A813F551"/>
<dbReference type="EMBL" id="CAJNNV010024346">
    <property type="protein sequence ID" value="CAE8609547.1"/>
    <property type="molecule type" value="Genomic_DNA"/>
</dbReference>
<dbReference type="UniPathway" id="UPA00558">
    <property type="reaction ID" value="UER00742"/>
</dbReference>
<evidence type="ECO:0000256" key="11">
    <source>
        <dbReference type="ARBA" id="ARBA00031473"/>
    </source>
</evidence>
<keyword evidence="4" id="KW-0808">Transferase</keyword>
<keyword evidence="5" id="KW-0548">Nucleotidyltransferase</keyword>
<evidence type="ECO:0000256" key="5">
    <source>
        <dbReference type="ARBA" id="ARBA00022695"/>
    </source>
</evidence>
<keyword evidence="3" id="KW-0444">Lipid biosynthesis</keyword>
<evidence type="ECO:0000313" key="14">
    <source>
        <dbReference type="EMBL" id="CAE8609547.1"/>
    </source>
</evidence>
<evidence type="ECO:0000256" key="12">
    <source>
        <dbReference type="SAM" id="MobiDB-lite"/>
    </source>
</evidence>
<protein>
    <recommendedName>
        <fullName evidence="10">ethanolamine-phosphate cytidylyltransferase</fullName>
        <ecNumber evidence="10">2.7.7.14</ecNumber>
    </recommendedName>
    <alternativeName>
        <fullName evidence="11">CTP:phosphoethanolamine cytidylyltransferase</fullName>
    </alternativeName>
</protein>
<comment type="pathway">
    <text evidence="9">Phospholipid metabolism; phosphatidylethanolamine biosynthesis; phosphatidylethanolamine from ethanolamine: step 2/3.</text>
</comment>
<evidence type="ECO:0000256" key="4">
    <source>
        <dbReference type="ARBA" id="ARBA00022679"/>
    </source>
</evidence>
<evidence type="ECO:0000256" key="7">
    <source>
        <dbReference type="ARBA" id="ARBA00023209"/>
    </source>
</evidence>
<reference evidence="14" key="1">
    <citation type="submission" date="2021-02" db="EMBL/GenBank/DDBJ databases">
        <authorList>
            <person name="Dougan E. K."/>
            <person name="Rhodes N."/>
            <person name="Thang M."/>
            <person name="Chan C."/>
        </authorList>
    </citation>
    <scope>NUCLEOTIDE SEQUENCE</scope>
</reference>
<evidence type="ECO:0000256" key="6">
    <source>
        <dbReference type="ARBA" id="ARBA00023098"/>
    </source>
</evidence>
<name>A0A813F551_POLGL</name>
<dbReference type="OrthoDB" id="40021at2759"/>
<accession>A0A813F551</accession>
<evidence type="ECO:0000256" key="1">
    <source>
        <dbReference type="ARBA" id="ARBA00005189"/>
    </source>
</evidence>
<dbReference type="GO" id="GO:0005737">
    <property type="term" value="C:cytoplasm"/>
    <property type="evidence" value="ECO:0007669"/>
    <property type="project" value="TreeGrafter"/>
</dbReference>
<feature type="domain" description="Cytidyltransferase-like" evidence="13">
    <location>
        <begin position="1"/>
        <end position="80"/>
    </location>
</feature>
<organism evidence="14 15">
    <name type="scientific">Polarella glacialis</name>
    <name type="common">Dinoflagellate</name>
    <dbReference type="NCBI Taxonomy" id="89957"/>
    <lineage>
        <taxon>Eukaryota</taxon>
        <taxon>Sar</taxon>
        <taxon>Alveolata</taxon>
        <taxon>Dinophyceae</taxon>
        <taxon>Suessiales</taxon>
        <taxon>Suessiaceae</taxon>
        <taxon>Polarella</taxon>
    </lineage>
</organism>
<dbReference type="InterPro" id="IPR014729">
    <property type="entry name" value="Rossmann-like_a/b/a_fold"/>
</dbReference>
<gene>
    <name evidence="14" type="ORF">PGLA1383_LOCUS27374</name>
</gene>
<evidence type="ECO:0000256" key="10">
    <source>
        <dbReference type="ARBA" id="ARBA00024221"/>
    </source>
</evidence>
<dbReference type="EC" id="2.7.7.14" evidence="10"/>
<evidence type="ECO:0000256" key="2">
    <source>
        <dbReference type="ARBA" id="ARBA00010101"/>
    </source>
</evidence>
<dbReference type="PANTHER" id="PTHR45780:SF2">
    <property type="entry name" value="ETHANOLAMINE-PHOSPHATE CYTIDYLYLTRANSFERASE"/>
    <property type="match status" value="1"/>
</dbReference>
<feature type="non-terminal residue" evidence="14">
    <location>
        <position position="118"/>
    </location>
</feature>
<keyword evidence="6" id="KW-0443">Lipid metabolism</keyword>
<evidence type="ECO:0000313" key="15">
    <source>
        <dbReference type="Proteomes" id="UP000654075"/>
    </source>
</evidence>
<keyword evidence="8" id="KW-1208">Phospholipid metabolism</keyword>
<dbReference type="InterPro" id="IPR044608">
    <property type="entry name" value="Ect1/PCYT2"/>
</dbReference>
<comment type="pathway">
    <text evidence="1">Lipid metabolism.</text>
</comment>
<keyword evidence="7" id="KW-0594">Phospholipid biosynthesis</keyword>
<dbReference type="GO" id="GO:0004306">
    <property type="term" value="F:ethanolamine-phosphate cytidylyltransferase activity"/>
    <property type="evidence" value="ECO:0007669"/>
    <property type="project" value="UniProtKB-EC"/>
</dbReference>
<dbReference type="SUPFAM" id="SSF52374">
    <property type="entry name" value="Nucleotidylyl transferase"/>
    <property type="match status" value="1"/>
</dbReference>
<keyword evidence="15" id="KW-1185">Reference proteome</keyword>
<sequence length="118" mass="12581">ERQAAVAACRFVDEVVPASPYVMTEEYIQELVENNGIDYFVHGDDPCLVDGRDVYAAAKSAGRFCTIPRTDGISTTDIVGRLLLLSRDHHADIVGGIPTGGSSSSSSGVFASQQSNFL</sequence>
<dbReference type="InterPro" id="IPR004821">
    <property type="entry name" value="Cyt_trans-like"/>
</dbReference>
<dbReference type="Proteomes" id="UP000654075">
    <property type="component" value="Unassembled WGS sequence"/>
</dbReference>
<proteinExistence type="inferred from homology"/>
<feature type="region of interest" description="Disordered" evidence="12">
    <location>
        <begin position="96"/>
        <end position="118"/>
    </location>
</feature>
<evidence type="ECO:0000256" key="8">
    <source>
        <dbReference type="ARBA" id="ARBA00023264"/>
    </source>
</evidence>
<feature type="non-terminal residue" evidence="14">
    <location>
        <position position="1"/>
    </location>
</feature>
<evidence type="ECO:0000256" key="9">
    <source>
        <dbReference type="ARBA" id="ARBA00024191"/>
    </source>
</evidence>
<dbReference type="Gene3D" id="3.40.50.620">
    <property type="entry name" value="HUPs"/>
    <property type="match status" value="1"/>
</dbReference>
<evidence type="ECO:0000259" key="13">
    <source>
        <dbReference type="Pfam" id="PF01467"/>
    </source>
</evidence>
<dbReference type="PANTHER" id="PTHR45780">
    <property type="entry name" value="ETHANOLAMINE-PHOSPHATE CYTIDYLYLTRANSFERASE"/>
    <property type="match status" value="1"/>
</dbReference>
<comment type="caution">
    <text evidence="14">The sequence shown here is derived from an EMBL/GenBank/DDBJ whole genome shotgun (WGS) entry which is preliminary data.</text>
</comment>
<evidence type="ECO:0000256" key="3">
    <source>
        <dbReference type="ARBA" id="ARBA00022516"/>
    </source>
</evidence>